<proteinExistence type="predicted"/>
<reference evidence="3" key="1">
    <citation type="journal article" date="2014" name="Front. Microbiol.">
        <title>High frequency of phylogenetically diverse reductive dehalogenase-homologous genes in deep subseafloor sedimentary metagenomes.</title>
        <authorList>
            <person name="Kawai M."/>
            <person name="Futagami T."/>
            <person name="Toyoda A."/>
            <person name="Takaki Y."/>
            <person name="Nishi S."/>
            <person name="Hori S."/>
            <person name="Arai W."/>
            <person name="Tsubouchi T."/>
            <person name="Morono Y."/>
            <person name="Uchiyama I."/>
            <person name="Ito T."/>
            <person name="Fujiyama A."/>
            <person name="Inagaki F."/>
            <person name="Takami H."/>
        </authorList>
    </citation>
    <scope>NUCLEOTIDE SEQUENCE</scope>
    <source>
        <strain evidence="3">Expedition CK06-06</strain>
    </source>
</reference>
<gene>
    <name evidence="3" type="ORF">S01H1_06951</name>
</gene>
<keyword evidence="1" id="KW-0560">Oxidoreductase</keyword>
<dbReference type="PRINTS" id="PR00368">
    <property type="entry name" value="FADPNR"/>
</dbReference>
<sequence>MTTALNLDLAIIGSGPAGLAAAVKARQLGIKDVVVFERDERPGGILPQCIHNGFGLQKFKEELTGPEYVNRYIKMAQAHSVDIELNTTVLEIDKNRSLTAVSEYGGLRNYHCLSIILAMGCRERPRGAIGIPGTRPAGVFTAGQAQRLVNIEGYMPGETAVIQGSGDVGMIMARRLRLEGAEVKAVTEIQPFSSGLIRNEVQCLHDFDIPLLLRHTVVEIHGLKRVEGVTVAEVDEGWQPLEGTEHFIACDTLLLSVGLIPENELSKMAGVSLDLQTGGAYVNELLETNVPGIFSCGNVLHVNDYVDEVSNEGEIAARGAQRRIKGRPVGKKKKIALVGNKTIGQVVPQAISGQRPVTLCIRVKRPME</sequence>
<name>X0STI1_9ZZZZ</name>
<dbReference type="GO" id="GO:0016491">
    <property type="term" value="F:oxidoreductase activity"/>
    <property type="evidence" value="ECO:0007669"/>
    <property type="project" value="UniProtKB-KW"/>
</dbReference>
<accession>X0STI1</accession>
<evidence type="ECO:0000313" key="3">
    <source>
        <dbReference type="EMBL" id="GAF84448.1"/>
    </source>
</evidence>
<dbReference type="EMBL" id="BARS01003585">
    <property type="protein sequence ID" value="GAF84448.1"/>
    <property type="molecule type" value="Genomic_DNA"/>
</dbReference>
<dbReference type="PANTHER" id="PTHR42949:SF3">
    <property type="entry name" value="ANAEROBIC GLYCEROL-3-PHOSPHATE DEHYDROGENASE SUBUNIT B"/>
    <property type="match status" value="1"/>
</dbReference>
<evidence type="ECO:0000259" key="2">
    <source>
        <dbReference type="Pfam" id="PF07992"/>
    </source>
</evidence>
<comment type="caution">
    <text evidence="3">The sequence shown here is derived from an EMBL/GenBank/DDBJ whole genome shotgun (WGS) entry which is preliminary data.</text>
</comment>
<organism evidence="3">
    <name type="scientific">marine sediment metagenome</name>
    <dbReference type="NCBI Taxonomy" id="412755"/>
    <lineage>
        <taxon>unclassified sequences</taxon>
        <taxon>metagenomes</taxon>
        <taxon>ecological metagenomes</taxon>
    </lineage>
</organism>
<dbReference type="PRINTS" id="PR00411">
    <property type="entry name" value="PNDRDTASEI"/>
</dbReference>
<dbReference type="AlphaFoldDB" id="X0STI1"/>
<feature type="domain" description="FAD/NAD(P)-binding" evidence="2">
    <location>
        <begin position="8"/>
        <end position="300"/>
    </location>
</feature>
<evidence type="ECO:0000256" key="1">
    <source>
        <dbReference type="ARBA" id="ARBA00023002"/>
    </source>
</evidence>
<protein>
    <recommendedName>
        <fullName evidence="2">FAD/NAD(P)-binding domain-containing protein</fullName>
    </recommendedName>
</protein>
<dbReference type="InterPro" id="IPR023753">
    <property type="entry name" value="FAD/NAD-binding_dom"/>
</dbReference>
<dbReference type="PANTHER" id="PTHR42949">
    <property type="entry name" value="ANAEROBIC GLYCEROL-3-PHOSPHATE DEHYDROGENASE SUBUNIT B"/>
    <property type="match status" value="1"/>
</dbReference>
<feature type="non-terminal residue" evidence="3">
    <location>
        <position position="368"/>
    </location>
</feature>
<dbReference type="InterPro" id="IPR051691">
    <property type="entry name" value="Metab_Enz_Cyan_OpOx_G3PDH"/>
</dbReference>
<dbReference type="SUPFAM" id="SSF51905">
    <property type="entry name" value="FAD/NAD(P)-binding domain"/>
    <property type="match status" value="1"/>
</dbReference>
<dbReference type="Gene3D" id="3.50.50.60">
    <property type="entry name" value="FAD/NAD(P)-binding domain"/>
    <property type="match status" value="2"/>
</dbReference>
<dbReference type="Pfam" id="PF07992">
    <property type="entry name" value="Pyr_redox_2"/>
    <property type="match status" value="1"/>
</dbReference>
<dbReference type="InterPro" id="IPR036188">
    <property type="entry name" value="FAD/NAD-bd_sf"/>
</dbReference>